<evidence type="ECO:0000313" key="3">
    <source>
        <dbReference type="Proteomes" id="UP001162001"/>
    </source>
</evidence>
<dbReference type="Proteomes" id="UP001162001">
    <property type="component" value="Segment"/>
</dbReference>
<proteinExistence type="predicted"/>
<protein>
    <submittedName>
        <fullName evidence="2">Solute-binding protein family 3</fullName>
    </submittedName>
</protein>
<dbReference type="SUPFAM" id="SSF53850">
    <property type="entry name" value="Periplasmic binding protein-like II"/>
    <property type="match status" value="1"/>
</dbReference>
<evidence type="ECO:0000259" key="1">
    <source>
        <dbReference type="Pfam" id="PF00497"/>
    </source>
</evidence>
<evidence type="ECO:0000313" key="2">
    <source>
        <dbReference type="EMBL" id="QKF93480.1"/>
    </source>
</evidence>
<name>A0A7D3QWB5_9VIRU</name>
<reference evidence="2 3" key="1">
    <citation type="submission" date="2020-04" db="EMBL/GenBank/DDBJ databases">
        <title>Advantages and limits of metagenomic assembly and binning of a giant virus.</title>
        <authorList>
            <person name="Schulz F."/>
            <person name="Andreani J."/>
            <person name="Francis R."/>
            <person name="Boudjemaa H."/>
            <person name="Bou Khalil J.Y."/>
            <person name="Lee J."/>
            <person name="La Scola B."/>
            <person name="Woyke T."/>
        </authorList>
    </citation>
    <scope>NUCLEOTIDE SEQUENCE [LARGE SCALE GENOMIC DNA]</scope>
    <source>
        <strain evidence="2 3">FV1/VV64</strain>
    </source>
</reference>
<dbReference type="Gene3D" id="3.40.190.10">
    <property type="entry name" value="Periplasmic binding protein-like II"/>
    <property type="match status" value="1"/>
</dbReference>
<gene>
    <name evidence="2" type="ORF">Fadolivirus_1_22</name>
</gene>
<sequence length="354" mass="38475">MGKPKCNCKHEEKCKEKKVICVHVPQKQECEEIPLCKRIYQYEIQPTLVVGFVAPYDFYVQQAEDGSYYGFDVDLVKEIATRLPCVKSIKFVNFNTVDEAFNAVRSGDIDVYADSSVSINGNRLASGLSFICTDQTGCSNLALFYYSGSDVDNVLTQYGNSNENPLVTLLNNGAPTLYDLDEGTIQRNTLNLLPGGPYPNVIGDSEASSSTVDDIESALGVTGVQGFLSNTCVDNAQQKADLDALIAGVTGLQYVVVPLHPSQISRGNGYALDRARCKLNLDMQKALDDLIIAGRYDAIVAATEQEFERDSLNIIKPALCCSVKIGSISKACLDGCCVKDKCCGETHPVSILKN</sequence>
<organism evidence="2 3">
    <name type="scientific">Fadolivirus FV1/VV64</name>
    <dbReference type="NCBI Taxonomy" id="3070911"/>
    <lineage>
        <taxon>Viruses</taxon>
        <taxon>Varidnaviria</taxon>
        <taxon>Bamfordvirae</taxon>
        <taxon>Nucleocytoviricota</taxon>
        <taxon>Megaviricetes</taxon>
        <taxon>Imitervirales</taxon>
        <taxon>Mimiviridae</taxon>
        <taxon>Klosneuvirinae</taxon>
        <taxon>Fadolivirus</taxon>
        <taxon>Fadolivirus algeromassiliense</taxon>
    </lineage>
</organism>
<dbReference type="EMBL" id="MT418680">
    <property type="protein sequence ID" value="QKF93480.1"/>
    <property type="molecule type" value="Genomic_DNA"/>
</dbReference>
<keyword evidence="3" id="KW-1185">Reference proteome</keyword>
<accession>A0A7D3QWB5</accession>
<dbReference type="Pfam" id="PF00497">
    <property type="entry name" value="SBP_bac_3"/>
    <property type="match status" value="1"/>
</dbReference>
<feature type="domain" description="Solute-binding protein family 3/N-terminal" evidence="1">
    <location>
        <begin position="49"/>
        <end position="292"/>
    </location>
</feature>
<dbReference type="InterPro" id="IPR001638">
    <property type="entry name" value="Solute-binding_3/MltF_N"/>
</dbReference>